<organism evidence="2 3">
    <name type="scientific">Candidatus Uhrbacteria bacterium GW2011_GWC2_53_7</name>
    <dbReference type="NCBI Taxonomy" id="1618986"/>
    <lineage>
        <taxon>Bacteria</taxon>
        <taxon>Candidatus Uhriibacteriota</taxon>
    </lineage>
</organism>
<feature type="compositionally biased region" description="Basic residues" evidence="1">
    <location>
        <begin position="1"/>
        <end position="10"/>
    </location>
</feature>
<name>A0A0G2A6G2_9BACT</name>
<protein>
    <submittedName>
        <fullName evidence="2">Uncharacterized protein</fullName>
    </submittedName>
</protein>
<dbReference type="AlphaFoldDB" id="A0A0G2A6G2"/>
<dbReference type="EMBL" id="LCRN01000023">
    <property type="protein sequence ID" value="KKW36487.1"/>
    <property type="molecule type" value="Genomic_DNA"/>
</dbReference>
<reference evidence="2 3" key="1">
    <citation type="journal article" date="2015" name="Nature">
        <title>rRNA introns, odd ribosomes, and small enigmatic genomes across a large radiation of phyla.</title>
        <authorList>
            <person name="Brown C.T."/>
            <person name="Hug L.A."/>
            <person name="Thomas B.C."/>
            <person name="Sharon I."/>
            <person name="Castelle C.J."/>
            <person name="Singh A."/>
            <person name="Wilkins M.J."/>
            <person name="Williams K.H."/>
            <person name="Banfield J.F."/>
        </authorList>
    </citation>
    <scope>NUCLEOTIDE SEQUENCE [LARGE SCALE GENOMIC DNA]</scope>
</reference>
<dbReference type="Proteomes" id="UP000033865">
    <property type="component" value="Unassembled WGS sequence"/>
</dbReference>
<proteinExistence type="predicted"/>
<evidence type="ECO:0000256" key="1">
    <source>
        <dbReference type="SAM" id="MobiDB-lite"/>
    </source>
</evidence>
<feature type="compositionally biased region" description="Polar residues" evidence="1">
    <location>
        <begin position="65"/>
        <end position="77"/>
    </location>
</feature>
<comment type="caution">
    <text evidence="2">The sequence shown here is derived from an EMBL/GenBank/DDBJ whole genome shotgun (WGS) entry which is preliminary data.</text>
</comment>
<evidence type="ECO:0000313" key="3">
    <source>
        <dbReference type="Proteomes" id="UP000033865"/>
    </source>
</evidence>
<evidence type="ECO:0000313" key="2">
    <source>
        <dbReference type="EMBL" id="KKW36487.1"/>
    </source>
</evidence>
<feature type="region of interest" description="Disordered" evidence="1">
    <location>
        <begin position="1"/>
        <end position="93"/>
    </location>
</feature>
<sequence length="149" mass="16996">MNWFKRKKRTSGNPEIRDWDIGVSGYQRQETPRISGYPGTRLSGTCHPAGSSGTGRIPESPVIRNPSSRGSTRNGAFQASFPPRHPRAPRPLHRFPYPPSQNTTDFCFIFIYSKNPWCFGGFRHTSADNPDEYGEIVFSFVYFMFRKGK</sequence>
<gene>
    <name evidence="2" type="ORF">UY82_C0023G0006</name>
</gene>
<accession>A0A0G2A6G2</accession>
<feature type="compositionally biased region" description="Basic residues" evidence="1">
    <location>
        <begin position="84"/>
        <end position="93"/>
    </location>
</feature>